<accession>A0A2P6MX14</accession>
<dbReference type="Proteomes" id="UP000241769">
    <property type="component" value="Unassembled WGS sequence"/>
</dbReference>
<evidence type="ECO:0000313" key="3">
    <source>
        <dbReference type="Proteomes" id="UP000241769"/>
    </source>
</evidence>
<feature type="compositionally biased region" description="Polar residues" evidence="1">
    <location>
        <begin position="1"/>
        <end position="14"/>
    </location>
</feature>
<dbReference type="AlphaFoldDB" id="A0A2P6MX14"/>
<organism evidence="2 3">
    <name type="scientific">Planoprotostelium fungivorum</name>
    <dbReference type="NCBI Taxonomy" id="1890364"/>
    <lineage>
        <taxon>Eukaryota</taxon>
        <taxon>Amoebozoa</taxon>
        <taxon>Evosea</taxon>
        <taxon>Variosea</taxon>
        <taxon>Cavosteliida</taxon>
        <taxon>Cavosteliaceae</taxon>
        <taxon>Planoprotostelium</taxon>
    </lineage>
</organism>
<protein>
    <submittedName>
        <fullName evidence="2">Uncharacterized protein</fullName>
    </submittedName>
</protein>
<proteinExistence type="predicted"/>
<name>A0A2P6MX14_9EUKA</name>
<feature type="region of interest" description="Disordered" evidence="1">
    <location>
        <begin position="1"/>
        <end position="30"/>
    </location>
</feature>
<dbReference type="InParanoid" id="A0A2P6MX14"/>
<gene>
    <name evidence="2" type="ORF">PROFUN_07767</name>
</gene>
<evidence type="ECO:0000256" key="1">
    <source>
        <dbReference type="SAM" id="MobiDB-lite"/>
    </source>
</evidence>
<keyword evidence="3" id="KW-1185">Reference proteome</keyword>
<sequence>MNSWGLPGSNNLSGSLPEKKERLNSTQNRSHWDRFMHSPMSRTVLGYVQVAKFLMAFSSFSQMSAHGLSIQYSHDISSSVIFQCSSDDLTVLCMEVGDLA</sequence>
<dbReference type="EMBL" id="MDYQ01000337">
    <property type="protein sequence ID" value="PRP76245.1"/>
    <property type="molecule type" value="Genomic_DNA"/>
</dbReference>
<reference evidence="2 3" key="1">
    <citation type="journal article" date="2018" name="Genome Biol. Evol.">
        <title>Multiple Roots of Fruiting Body Formation in Amoebozoa.</title>
        <authorList>
            <person name="Hillmann F."/>
            <person name="Forbes G."/>
            <person name="Novohradska S."/>
            <person name="Ferling I."/>
            <person name="Riege K."/>
            <person name="Groth M."/>
            <person name="Westermann M."/>
            <person name="Marz M."/>
            <person name="Spaller T."/>
            <person name="Winckler T."/>
            <person name="Schaap P."/>
            <person name="Glockner G."/>
        </authorList>
    </citation>
    <scope>NUCLEOTIDE SEQUENCE [LARGE SCALE GENOMIC DNA]</scope>
    <source>
        <strain evidence="2 3">Jena</strain>
    </source>
</reference>
<evidence type="ECO:0000313" key="2">
    <source>
        <dbReference type="EMBL" id="PRP76245.1"/>
    </source>
</evidence>
<comment type="caution">
    <text evidence="2">The sequence shown here is derived from an EMBL/GenBank/DDBJ whole genome shotgun (WGS) entry which is preliminary data.</text>
</comment>